<dbReference type="Gene3D" id="3.40.50.720">
    <property type="entry name" value="NAD(P)-binding Rossmann-like Domain"/>
    <property type="match status" value="1"/>
</dbReference>
<accession>A0A1F8EEY0</accession>
<name>A0A1F8EEY0_9BACT</name>
<dbReference type="AlphaFoldDB" id="A0A1F8EEY0"/>
<dbReference type="Proteomes" id="UP000177594">
    <property type="component" value="Unassembled WGS sequence"/>
</dbReference>
<organism evidence="1 2">
    <name type="scientific">Candidatus Yanofskybacteria bacterium RIFCSPHIGHO2_01_FULL_39_8b</name>
    <dbReference type="NCBI Taxonomy" id="1802659"/>
    <lineage>
        <taxon>Bacteria</taxon>
        <taxon>Candidatus Yanofskyibacteriota</taxon>
    </lineage>
</organism>
<gene>
    <name evidence="1" type="ORF">A2817_03465</name>
</gene>
<proteinExistence type="predicted"/>
<protein>
    <submittedName>
        <fullName evidence="1">Uncharacterized protein</fullName>
    </submittedName>
</protein>
<reference evidence="1 2" key="1">
    <citation type="journal article" date="2016" name="Nat. Commun.">
        <title>Thousands of microbial genomes shed light on interconnected biogeochemical processes in an aquifer system.</title>
        <authorList>
            <person name="Anantharaman K."/>
            <person name="Brown C.T."/>
            <person name="Hug L.A."/>
            <person name="Sharon I."/>
            <person name="Castelle C.J."/>
            <person name="Probst A.J."/>
            <person name="Thomas B.C."/>
            <person name="Singh A."/>
            <person name="Wilkins M.J."/>
            <person name="Karaoz U."/>
            <person name="Brodie E.L."/>
            <person name="Williams K.H."/>
            <person name="Hubbard S.S."/>
            <person name="Banfield J.F."/>
        </authorList>
    </citation>
    <scope>NUCLEOTIDE SEQUENCE [LARGE SCALE GENOMIC DNA]</scope>
</reference>
<comment type="caution">
    <text evidence="1">The sequence shown here is derived from an EMBL/GenBank/DDBJ whole genome shotgun (WGS) entry which is preliminary data.</text>
</comment>
<evidence type="ECO:0000313" key="1">
    <source>
        <dbReference type="EMBL" id="OGM99416.1"/>
    </source>
</evidence>
<sequence>MNFSRELARDLPGSKTILVHPGGMKTDLFKGTNTDTSNFMEPNVVAEIIWDEVESQRSPFKELQIMRNDDGSPSVSYDPRIPELPFADLVVPDDVKKMGILSKEQAKAAQKFFSFED</sequence>
<dbReference type="EMBL" id="MGIZ01000020">
    <property type="protein sequence ID" value="OGM99416.1"/>
    <property type="molecule type" value="Genomic_DNA"/>
</dbReference>
<evidence type="ECO:0000313" key="2">
    <source>
        <dbReference type="Proteomes" id="UP000177594"/>
    </source>
</evidence>